<sequence length="91" mass="10662">ERTARYFANLFRSKELTDVIIYVGNHKIKCHKLVLAAFSPRFNKQFITERPEKMLMPEVCVDVSQLQTRALLRCVEFMYKGSTEVHHFNAA</sequence>
<evidence type="ECO:0000313" key="2">
    <source>
        <dbReference type="EMBL" id="OWA55650.1"/>
    </source>
</evidence>
<dbReference type="InterPro" id="IPR011333">
    <property type="entry name" value="SKP1/BTB/POZ_sf"/>
</dbReference>
<reference evidence="3" key="1">
    <citation type="submission" date="2017-01" db="EMBL/GenBank/DDBJ databases">
        <title>Comparative genomics of anhydrobiosis in the tardigrade Hypsibius dujardini.</title>
        <authorList>
            <person name="Yoshida Y."/>
            <person name="Koutsovoulos G."/>
            <person name="Laetsch D."/>
            <person name="Stevens L."/>
            <person name="Kumar S."/>
            <person name="Horikawa D."/>
            <person name="Ishino K."/>
            <person name="Komine S."/>
            <person name="Tomita M."/>
            <person name="Blaxter M."/>
            <person name="Arakawa K."/>
        </authorList>
    </citation>
    <scope>NUCLEOTIDE SEQUENCE [LARGE SCALE GENOMIC DNA]</scope>
    <source>
        <strain evidence="3">Z151</strain>
    </source>
</reference>
<feature type="non-terminal residue" evidence="2">
    <location>
        <position position="91"/>
    </location>
</feature>
<organism evidence="2 3">
    <name type="scientific">Hypsibius exemplaris</name>
    <name type="common">Freshwater tardigrade</name>
    <dbReference type="NCBI Taxonomy" id="2072580"/>
    <lineage>
        <taxon>Eukaryota</taxon>
        <taxon>Metazoa</taxon>
        <taxon>Ecdysozoa</taxon>
        <taxon>Tardigrada</taxon>
        <taxon>Eutardigrada</taxon>
        <taxon>Parachela</taxon>
        <taxon>Hypsibioidea</taxon>
        <taxon>Hypsibiidae</taxon>
        <taxon>Hypsibius</taxon>
    </lineage>
</organism>
<name>A0A9X6NK08_HYPEX</name>
<evidence type="ECO:0000313" key="3">
    <source>
        <dbReference type="Proteomes" id="UP000192578"/>
    </source>
</evidence>
<feature type="domain" description="BTB" evidence="1">
    <location>
        <begin position="17"/>
        <end position="87"/>
    </location>
</feature>
<dbReference type="SUPFAM" id="SSF54695">
    <property type="entry name" value="POZ domain"/>
    <property type="match status" value="1"/>
</dbReference>
<dbReference type="InterPro" id="IPR000210">
    <property type="entry name" value="BTB/POZ_dom"/>
</dbReference>
<evidence type="ECO:0000259" key="1">
    <source>
        <dbReference type="PROSITE" id="PS50097"/>
    </source>
</evidence>
<dbReference type="Gene3D" id="3.30.710.10">
    <property type="entry name" value="Potassium Channel Kv1.1, Chain A"/>
    <property type="match status" value="1"/>
</dbReference>
<dbReference type="AlphaFoldDB" id="A0A9X6NK08"/>
<dbReference type="OrthoDB" id="10261408at2759"/>
<dbReference type="PROSITE" id="PS50097">
    <property type="entry name" value="BTB"/>
    <property type="match status" value="1"/>
</dbReference>
<protein>
    <recommendedName>
        <fullName evidence="1">BTB domain-containing protein</fullName>
    </recommendedName>
</protein>
<gene>
    <name evidence="2" type="ORF">BV898_20038</name>
</gene>
<accession>A0A9X6NK08</accession>
<dbReference type="CDD" id="cd18186">
    <property type="entry name" value="BTB_POZ_ZBTB_KLHL-like"/>
    <property type="match status" value="1"/>
</dbReference>
<dbReference type="Proteomes" id="UP000192578">
    <property type="component" value="Unassembled WGS sequence"/>
</dbReference>
<comment type="caution">
    <text evidence="2">The sequence shown here is derived from an EMBL/GenBank/DDBJ whole genome shotgun (WGS) entry which is preliminary data.</text>
</comment>
<dbReference type="Pfam" id="PF00651">
    <property type="entry name" value="BTB"/>
    <property type="match status" value="1"/>
</dbReference>
<keyword evidence="3" id="KW-1185">Reference proteome</keyword>
<feature type="non-terminal residue" evidence="2">
    <location>
        <position position="1"/>
    </location>
</feature>
<dbReference type="EMBL" id="MTYJ01001173">
    <property type="protein sequence ID" value="OWA55650.1"/>
    <property type="molecule type" value="Genomic_DNA"/>
</dbReference>
<proteinExistence type="predicted"/>